<reference evidence="3 4" key="1">
    <citation type="submission" date="2016-08" db="EMBL/GenBank/DDBJ databases">
        <authorList>
            <person name="Seilhamer J.J."/>
        </authorList>
    </citation>
    <scope>NUCLEOTIDE SEQUENCE [LARGE SCALE GENOMIC DNA]</scope>
    <source>
        <strain evidence="3">ING2-E5A</strain>
    </source>
</reference>
<feature type="domain" description="DUF4126" evidence="2">
    <location>
        <begin position="9"/>
        <end position="177"/>
    </location>
</feature>
<protein>
    <recommendedName>
        <fullName evidence="2">DUF4126 domain-containing protein</fullName>
    </recommendedName>
</protein>
<keyword evidence="1" id="KW-1133">Transmembrane helix</keyword>
<feature type="transmembrane region" description="Helical" evidence="1">
    <location>
        <begin position="106"/>
        <end position="129"/>
    </location>
</feature>
<evidence type="ECO:0000256" key="1">
    <source>
        <dbReference type="SAM" id="Phobius"/>
    </source>
</evidence>
<dbReference type="AlphaFoldDB" id="A0A1G4G6P3"/>
<dbReference type="Proteomes" id="UP000178485">
    <property type="component" value="Chromosome i"/>
</dbReference>
<dbReference type="STRING" id="1642646.ING2E5A_1344"/>
<dbReference type="EMBL" id="LT608328">
    <property type="protein sequence ID" value="SCM57454.1"/>
    <property type="molecule type" value="Genomic_DNA"/>
</dbReference>
<dbReference type="KEGG" id="pmuc:ING2E5A_1344"/>
<sequence>MNLETISAVALGIGLSASTGFRVFIPLLVAGLASHVGLLPLGENFSWMGSTPALICFGVAAIVEVLAYYIPFVDNLLDTLATPLSVVAGTLLMTSVFPSDSEWMKWIIGFVVGGGAAATIQSGSVVARLLSSKFTAGAGNPVVSTGEGIAATGFSILSLFIPILVAILLALFVVMIWKKT</sequence>
<feature type="transmembrane region" description="Helical" evidence="1">
    <location>
        <begin position="20"/>
        <end position="41"/>
    </location>
</feature>
<keyword evidence="1" id="KW-0812">Transmembrane</keyword>
<name>A0A1G4G6P3_9BACT</name>
<evidence type="ECO:0000313" key="4">
    <source>
        <dbReference type="Proteomes" id="UP000178485"/>
    </source>
</evidence>
<feature type="transmembrane region" description="Helical" evidence="1">
    <location>
        <begin position="149"/>
        <end position="177"/>
    </location>
</feature>
<dbReference type="RefSeq" id="WP_071136707.1">
    <property type="nucleotide sequence ID" value="NZ_DUQN01000029.1"/>
</dbReference>
<feature type="transmembrane region" description="Helical" evidence="1">
    <location>
        <begin position="76"/>
        <end position="94"/>
    </location>
</feature>
<keyword evidence="1" id="KW-0472">Membrane</keyword>
<evidence type="ECO:0000259" key="2">
    <source>
        <dbReference type="Pfam" id="PF13548"/>
    </source>
</evidence>
<dbReference type="Pfam" id="PF13548">
    <property type="entry name" value="DUF4126"/>
    <property type="match status" value="1"/>
</dbReference>
<evidence type="ECO:0000313" key="3">
    <source>
        <dbReference type="EMBL" id="SCM57454.1"/>
    </source>
</evidence>
<organism evidence="3 4">
    <name type="scientific">Petrimonas mucosa</name>
    <dbReference type="NCBI Taxonomy" id="1642646"/>
    <lineage>
        <taxon>Bacteria</taxon>
        <taxon>Pseudomonadati</taxon>
        <taxon>Bacteroidota</taxon>
        <taxon>Bacteroidia</taxon>
        <taxon>Bacteroidales</taxon>
        <taxon>Dysgonomonadaceae</taxon>
        <taxon>Petrimonas</taxon>
    </lineage>
</organism>
<dbReference type="InterPro" id="IPR025196">
    <property type="entry name" value="DUF4126"/>
</dbReference>
<feature type="transmembrane region" description="Helical" evidence="1">
    <location>
        <begin position="53"/>
        <end position="70"/>
    </location>
</feature>
<keyword evidence="4" id="KW-1185">Reference proteome</keyword>
<accession>A0A1G4G6P3</accession>
<gene>
    <name evidence="3" type="ORF">ING2E5A_1344</name>
</gene>
<proteinExistence type="predicted"/>